<dbReference type="EMBL" id="JBGNUJ010000012">
    <property type="protein sequence ID" value="KAL3952764.1"/>
    <property type="molecule type" value="Genomic_DNA"/>
</dbReference>
<keyword evidence="2" id="KW-1185">Reference proteome</keyword>
<proteinExistence type="predicted"/>
<organism evidence="1 2">
    <name type="scientific">Purpureocillium lilacinum</name>
    <name type="common">Paecilomyces lilacinus</name>
    <dbReference type="NCBI Taxonomy" id="33203"/>
    <lineage>
        <taxon>Eukaryota</taxon>
        <taxon>Fungi</taxon>
        <taxon>Dikarya</taxon>
        <taxon>Ascomycota</taxon>
        <taxon>Pezizomycotina</taxon>
        <taxon>Sordariomycetes</taxon>
        <taxon>Hypocreomycetidae</taxon>
        <taxon>Hypocreales</taxon>
        <taxon>Ophiocordycipitaceae</taxon>
        <taxon>Purpureocillium</taxon>
    </lineage>
</organism>
<name>A0ACC4DAB5_PURLI</name>
<dbReference type="Proteomes" id="UP001638806">
    <property type="component" value="Unassembled WGS sequence"/>
</dbReference>
<comment type="caution">
    <text evidence="1">The sequence shown here is derived from an EMBL/GenBank/DDBJ whole genome shotgun (WGS) entry which is preliminary data.</text>
</comment>
<gene>
    <name evidence="1" type="ORF">ACCO45_012707</name>
</gene>
<protein>
    <submittedName>
        <fullName evidence="1">Uncharacterized protein</fullName>
    </submittedName>
</protein>
<accession>A0ACC4DAB5</accession>
<sequence length="456" mass="50821">MAAAAVALNNTQWVPETEGEKQLKTALEHVLISSPSAVIVKAPDNKTNRFILQTQGYHDLYLYVVEGIKFIDSTESFEKQFTKSTFATVDKIDPSAYTVSGTAFSAKLGVAMSLVCILTHTQLLRDTTVSIAKHCKEFNSKGLGRLTTSANGAIAYADHCIGLMKEKADISLYNAFQVLLDEKYVTARKDDTFEEAVESATLAVQTMQRSAKEKSEDAKAMVELLQKVNPRPDEYSDSKSVAKVKEDFLTGPKDPVTGQRKLKPDGKPQEPYNEVMNAEITRLQADIEKSIKRRDEENDKWAGARDKAIGLGVGGVFIPWLWIGSGVETDKAIKAKAKYDEMVAAIVKDRKDKAELVTVLELVRALVNHFHALLPKMQTALKAMEELQNLFKEQDLNFQLVLNKLNDLQTGVSAKGQRSRKYWISTAIDEAVEKFKEIKQLGEEFKRGAEPKIEKI</sequence>
<reference evidence="1" key="1">
    <citation type="submission" date="2024-12" db="EMBL/GenBank/DDBJ databases">
        <title>Comparative genomics and development of molecular markers within Purpureocillium lilacinum and among Purpureocillium species.</title>
        <authorList>
            <person name="Yeh Z.-Y."/>
            <person name="Ni N.-T."/>
            <person name="Lo P.-H."/>
            <person name="Mushyakhwo K."/>
            <person name="Lin C.-F."/>
            <person name="Nai Y.-S."/>
        </authorList>
    </citation>
    <scope>NUCLEOTIDE SEQUENCE</scope>
    <source>
        <strain evidence="1">NCHU-NPUST-175</strain>
    </source>
</reference>
<evidence type="ECO:0000313" key="2">
    <source>
        <dbReference type="Proteomes" id="UP001638806"/>
    </source>
</evidence>
<evidence type="ECO:0000313" key="1">
    <source>
        <dbReference type="EMBL" id="KAL3952764.1"/>
    </source>
</evidence>